<evidence type="ECO:0000256" key="1">
    <source>
        <dbReference type="SAM" id="MobiDB-lite"/>
    </source>
</evidence>
<evidence type="ECO:0000313" key="3">
    <source>
        <dbReference type="EMBL" id="TPX14946.1"/>
    </source>
</evidence>
<dbReference type="GeneID" id="41972502"/>
<dbReference type="OrthoDB" id="5428081at2759"/>
<dbReference type="RefSeq" id="XP_030996657.1">
    <property type="nucleotide sequence ID" value="XM_031139534.1"/>
</dbReference>
<keyword evidence="2" id="KW-1133">Transmembrane helix</keyword>
<feature type="transmembrane region" description="Helical" evidence="2">
    <location>
        <begin position="14"/>
        <end position="34"/>
    </location>
</feature>
<keyword evidence="4" id="KW-1185">Reference proteome</keyword>
<evidence type="ECO:0000256" key="2">
    <source>
        <dbReference type="SAM" id="Phobius"/>
    </source>
</evidence>
<keyword evidence="2" id="KW-0812">Transmembrane</keyword>
<name>A0A507B737_9PEZI</name>
<organism evidence="3 4">
    <name type="scientific">Thyridium curvatum</name>
    <dbReference type="NCBI Taxonomy" id="1093900"/>
    <lineage>
        <taxon>Eukaryota</taxon>
        <taxon>Fungi</taxon>
        <taxon>Dikarya</taxon>
        <taxon>Ascomycota</taxon>
        <taxon>Pezizomycotina</taxon>
        <taxon>Sordariomycetes</taxon>
        <taxon>Sordariomycetidae</taxon>
        <taxon>Thyridiales</taxon>
        <taxon>Thyridiaceae</taxon>
        <taxon>Thyridium</taxon>
    </lineage>
</organism>
<dbReference type="AlphaFoldDB" id="A0A507B737"/>
<accession>A0A507B737</accession>
<dbReference type="EMBL" id="SKBQ01000025">
    <property type="protein sequence ID" value="TPX14946.1"/>
    <property type="molecule type" value="Genomic_DNA"/>
</dbReference>
<protein>
    <submittedName>
        <fullName evidence="3">Uncharacterized protein</fullName>
    </submittedName>
</protein>
<comment type="caution">
    <text evidence="3">The sequence shown here is derived from an EMBL/GenBank/DDBJ whole genome shotgun (WGS) entry which is preliminary data.</text>
</comment>
<proteinExistence type="predicted"/>
<evidence type="ECO:0000313" key="4">
    <source>
        <dbReference type="Proteomes" id="UP000319257"/>
    </source>
</evidence>
<reference evidence="3 4" key="1">
    <citation type="submission" date="2019-06" db="EMBL/GenBank/DDBJ databases">
        <title>Draft genome sequence of the filamentous fungus Phialemoniopsis curvata isolated from diesel fuel.</title>
        <authorList>
            <person name="Varaljay V.A."/>
            <person name="Lyon W.J."/>
            <person name="Crouch A.L."/>
            <person name="Drake C.E."/>
            <person name="Hollomon J.M."/>
            <person name="Nadeau L.J."/>
            <person name="Nunn H.S."/>
            <person name="Stevenson B.S."/>
            <person name="Bojanowski C.L."/>
            <person name="Crookes-Goodson W.J."/>
        </authorList>
    </citation>
    <scope>NUCLEOTIDE SEQUENCE [LARGE SCALE GENOMIC DNA]</scope>
    <source>
        <strain evidence="3 4">D216</strain>
    </source>
</reference>
<keyword evidence="2" id="KW-0472">Membrane</keyword>
<sequence length="116" mass="12534">MAAPGPAAARLRRYVYTGAFAAITIAGTIYGAGLKTQQEVKVTRPLNSGSTHPCTQERQKIVEATAEDKIAMLEDRKKALILQKAPLDRKLEALRERMRANSSDSDSDSDSSGSGR</sequence>
<gene>
    <name evidence="3" type="ORF">E0L32_005055</name>
</gene>
<dbReference type="InParanoid" id="A0A507B737"/>
<dbReference type="Proteomes" id="UP000319257">
    <property type="component" value="Unassembled WGS sequence"/>
</dbReference>
<feature type="region of interest" description="Disordered" evidence="1">
    <location>
        <begin position="94"/>
        <end position="116"/>
    </location>
</feature>